<reference evidence="1" key="1">
    <citation type="submission" date="2022-02" db="EMBL/GenBank/DDBJ databases">
        <title>Plant Genome Project.</title>
        <authorList>
            <person name="Zhang R.-G."/>
        </authorList>
    </citation>
    <scope>NUCLEOTIDE SEQUENCE</scope>
    <source>
        <strain evidence="1">AT1</strain>
    </source>
</reference>
<evidence type="ECO:0000313" key="1">
    <source>
        <dbReference type="EMBL" id="KAI8566874.1"/>
    </source>
</evidence>
<protein>
    <submittedName>
        <fullName evidence="1">Uncharacterized protein</fullName>
    </submittedName>
</protein>
<accession>A0ACC0PP58</accession>
<proteinExistence type="predicted"/>
<comment type="caution">
    <text evidence="1">The sequence shown here is derived from an EMBL/GenBank/DDBJ whole genome shotgun (WGS) entry which is preliminary data.</text>
</comment>
<name>A0ACC0PP58_RHOML</name>
<dbReference type="Proteomes" id="UP001062846">
    <property type="component" value="Chromosome 2"/>
</dbReference>
<dbReference type="EMBL" id="CM046389">
    <property type="protein sequence ID" value="KAI8566874.1"/>
    <property type="molecule type" value="Genomic_DNA"/>
</dbReference>
<evidence type="ECO:0000313" key="2">
    <source>
        <dbReference type="Proteomes" id="UP001062846"/>
    </source>
</evidence>
<organism evidence="1 2">
    <name type="scientific">Rhododendron molle</name>
    <name type="common">Chinese azalea</name>
    <name type="synonym">Azalea mollis</name>
    <dbReference type="NCBI Taxonomy" id="49168"/>
    <lineage>
        <taxon>Eukaryota</taxon>
        <taxon>Viridiplantae</taxon>
        <taxon>Streptophyta</taxon>
        <taxon>Embryophyta</taxon>
        <taxon>Tracheophyta</taxon>
        <taxon>Spermatophyta</taxon>
        <taxon>Magnoliopsida</taxon>
        <taxon>eudicotyledons</taxon>
        <taxon>Gunneridae</taxon>
        <taxon>Pentapetalae</taxon>
        <taxon>asterids</taxon>
        <taxon>Ericales</taxon>
        <taxon>Ericaceae</taxon>
        <taxon>Ericoideae</taxon>
        <taxon>Rhodoreae</taxon>
        <taxon>Rhododendron</taxon>
    </lineage>
</organism>
<keyword evidence="2" id="KW-1185">Reference proteome</keyword>
<sequence length="1009" mass="110836">MQLLDCIKKPAMASLTKRVPNFQVVPCIIIFVCVIILPFVSSSRFAVAHAPTATKTVAEGSEAFALLTWKASLDNHSQSLLSSWNESSHCTWVGIGCDEATKVTNLNLTSIGLRGTLSSLNFSLFPHLVKLDLSNNLMYGTIPSQIGNLSRLTSLNMSLNLLSGTIPSEIGLLSSLSSLSLWSNNLTGSIPPAIGNLDNLIELYLYENKLSGAIPQEVAMLRSLSNLSLSLNNLTGSIPASLGNLGNLTILYLHNNKLSGSIPQEVGMLRSLIDLGLSANNLTGSIPASIGNMENLIRLSLHTNSLSGSIPPELDNLRNLRVLDISSNKITGHLSPNTCIHGSLMRLLTAKNYITGCIPNSLRNCIELRRVRLDQNQLTGHILEAFERLPNLEYLDLSYNKFQGELWQKWEQFPNLTSLKISNNDLSGNIPPGIGSAIRLQLLDLSSNHLLGEVPKNLGKLVLLFNLSLSNNKLSGDIPPEIGSMSSLRHLDLSKNNLSGAVHWKLGECVNLLNLNLSKNLLRETIPYEIGKLHFLQNLDLGNNLLTGEIPPGIGNLKSLETLNLSHNFLSGSIPSSFNGMSSLISVDISYNHLEGPLPNTKAFEDAPFQAYRNNNRLCGNKTSLMPCSSKQNNGDKGRNHKKIVILVVVPILGILFFIVAMIFLVHRNKMGDNEIEPNRATNKDMFEIWSCDGKLVHESIIEATENFNNKYCIAVGGQGAVYRAELPSGQVVAVKKFHLQDGELTEPWSFTSEIRALTEIRHRHIIRLYGYCSHPRHSFLVYEFLEGGSLDKKLSHEEEALSLDWDKRMNILKGLADALSYMHHGCSPPVIHRDISSKNVLLDLEDVAYLSDFGTARLLNLHSSNWTSFAGTYGYAAPELAYTMEVNEKLDVYSFGVLTLEVIMGRHPGDLISSLSSSSLDSSPPSSYGMLLKDVLDKRLPLPRNEDGEAVVLAVKLALACLESIPRCRPSMEQVSVALSKKKPHLQSPFPMITLGQLLIDSHNCPNP</sequence>
<gene>
    <name evidence="1" type="ORF">RHMOL_Rhmol02G0076300</name>
</gene>